<keyword evidence="10" id="KW-1185">Reference proteome</keyword>
<keyword evidence="3" id="KW-0813">Transport</keyword>
<keyword evidence="4" id="KW-0812">Transmembrane</keyword>
<dbReference type="GO" id="GO:0000139">
    <property type="term" value="C:Golgi membrane"/>
    <property type="evidence" value="ECO:0007669"/>
    <property type="project" value="UniProtKB-SubCell"/>
</dbReference>
<dbReference type="PANTHER" id="PTHR21094:SF0">
    <property type="entry name" value="GOLGI SNAP RECEPTOR COMPLEX MEMBER 1-1"/>
    <property type="match status" value="1"/>
</dbReference>
<evidence type="ECO:0000256" key="5">
    <source>
        <dbReference type="ARBA" id="ARBA00022927"/>
    </source>
</evidence>
<dbReference type="GO" id="GO:0015031">
    <property type="term" value="P:protein transport"/>
    <property type="evidence" value="ECO:0007669"/>
    <property type="project" value="UniProtKB-KW"/>
</dbReference>
<dbReference type="PANTHER" id="PTHR21094">
    <property type="entry name" value="GOS-28 SNARE- RELATED"/>
    <property type="match status" value="1"/>
</dbReference>
<evidence type="ECO:0000256" key="7">
    <source>
        <dbReference type="ARBA" id="ARBA00023034"/>
    </source>
</evidence>
<gene>
    <name evidence="9" type="ORF">AXG93_1080s1120</name>
</gene>
<dbReference type="Pfam" id="PF12352">
    <property type="entry name" value="V-SNARE_C"/>
    <property type="match status" value="1"/>
</dbReference>
<dbReference type="GO" id="GO:0005484">
    <property type="term" value="F:SNAP receptor activity"/>
    <property type="evidence" value="ECO:0007669"/>
    <property type="project" value="TreeGrafter"/>
</dbReference>
<comment type="subcellular location">
    <subcellularLocation>
        <location evidence="1">Golgi apparatus membrane</location>
        <topology evidence="1">Single-pass type IV membrane protein</topology>
    </subcellularLocation>
</comment>
<dbReference type="InterPro" id="IPR023601">
    <property type="entry name" value="Golgi_SNAP_su1"/>
</dbReference>
<keyword evidence="6" id="KW-1133">Transmembrane helix</keyword>
<evidence type="ECO:0000313" key="10">
    <source>
        <dbReference type="Proteomes" id="UP000077202"/>
    </source>
</evidence>
<evidence type="ECO:0000256" key="2">
    <source>
        <dbReference type="ARBA" id="ARBA00008473"/>
    </source>
</evidence>
<organism evidence="9 10">
    <name type="scientific">Marchantia polymorpha subsp. ruderalis</name>
    <dbReference type="NCBI Taxonomy" id="1480154"/>
    <lineage>
        <taxon>Eukaryota</taxon>
        <taxon>Viridiplantae</taxon>
        <taxon>Streptophyta</taxon>
        <taxon>Embryophyta</taxon>
        <taxon>Marchantiophyta</taxon>
        <taxon>Marchantiopsida</taxon>
        <taxon>Marchantiidae</taxon>
        <taxon>Marchantiales</taxon>
        <taxon>Marchantiaceae</taxon>
        <taxon>Marchantia</taxon>
    </lineage>
</organism>
<evidence type="ECO:0000256" key="1">
    <source>
        <dbReference type="ARBA" id="ARBA00004409"/>
    </source>
</evidence>
<accession>A0A176W6B1</accession>
<dbReference type="EMBL" id="LVLJ01001848">
    <property type="protein sequence ID" value="OAE27696.1"/>
    <property type="molecule type" value="Genomic_DNA"/>
</dbReference>
<dbReference type="Proteomes" id="UP000077202">
    <property type="component" value="Unassembled WGS sequence"/>
</dbReference>
<comment type="caution">
    <text evidence="9">The sequence shown here is derived from an EMBL/GenBank/DDBJ whole genome shotgun (WGS) entry which is preliminary data.</text>
</comment>
<dbReference type="GO" id="GO:0006906">
    <property type="term" value="P:vesicle fusion"/>
    <property type="evidence" value="ECO:0007669"/>
    <property type="project" value="TreeGrafter"/>
</dbReference>
<dbReference type="GO" id="GO:0005797">
    <property type="term" value="C:Golgi medial cisterna"/>
    <property type="evidence" value="ECO:0007669"/>
    <property type="project" value="TreeGrafter"/>
</dbReference>
<name>A0A176W6B1_MARPO</name>
<evidence type="ECO:0000256" key="4">
    <source>
        <dbReference type="ARBA" id="ARBA00022692"/>
    </source>
</evidence>
<keyword evidence="7" id="KW-0333">Golgi apparatus</keyword>
<evidence type="ECO:0000256" key="8">
    <source>
        <dbReference type="ARBA" id="ARBA00023136"/>
    </source>
</evidence>
<sequence length="274" mass="30512">MAVANGWPDEKSTDQWDNLRKQARKLESELDDKLVAYRKIASGPEDSKDGTEACIKDLLKSLQHVNTQMQAWVSNGGSHVLSHTLARHKDILHELTQEFARINTRAKANLEHAKLLETFGRSNKKKDPENGQNGDSSEQALLRESANISRTSGQLDSVIGQVRATLSDLNIQRSVFGDANSKLGLIQSSLPTVNSILASIRRKKSLDNIILAIVTFQPVLMFQILIEGQQCGRFSPCKGQAKEPDDPRTRSDEYWSKVAEEPGMSLEKLSLFMT</sequence>
<evidence type="ECO:0008006" key="11">
    <source>
        <dbReference type="Google" id="ProtNLM"/>
    </source>
</evidence>
<dbReference type="GO" id="GO:0005801">
    <property type="term" value="C:cis-Golgi network"/>
    <property type="evidence" value="ECO:0007669"/>
    <property type="project" value="InterPro"/>
</dbReference>
<dbReference type="GO" id="GO:0048219">
    <property type="term" value="P:inter-Golgi cisterna vesicle-mediated transport"/>
    <property type="evidence" value="ECO:0007669"/>
    <property type="project" value="TreeGrafter"/>
</dbReference>
<evidence type="ECO:0000313" key="9">
    <source>
        <dbReference type="EMBL" id="OAE27696.1"/>
    </source>
</evidence>
<dbReference type="AlphaFoldDB" id="A0A176W6B1"/>
<dbReference type="GO" id="GO:0031201">
    <property type="term" value="C:SNARE complex"/>
    <property type="evidence" value="ECO:0007669"/>
    <property type="project" value="TreeGrafter"/>
</dbReference>
<dbReference type="GO" id="GO:0006888">
    <property type="term" value="P:endoplasmic reticulum to Golgi vesicle-mediated transport"/>
    <property type="evidence" value="ECO:0007669"/>
    <property type="project" value="InterPro"/>
</dbReference>
<proteinExistence type="inferred from homology"/>
<keyword evidence="5" id="KW-0653">Protein transport</keyword>
<comment type="similarity">
    <text evidence="2">Belongs to the GOSR1 family.</text>
</comment>
<evidence type="ECO:0000256" key="6">
    <source>
        <dbReference type="ARBA" id="ARBA00022989"/>
    </source>
</evidence>
<protein>
    <recommendedName>
        <fullName evidence="11">Golgi SNAP receptor complex member 1</fullName>
    </recommendedName>
</protein>
<reference evidence="9" key="1">
    <citation type="submission" date="2016-03" db="EMBL/GenBank/DDBJ databases">
        <title>Mechanisms controlling the formation of the plant cell surface in tip-growing cells are functionally conserved among land plants.</title>
        <authorList>
            <person name="Honkanen S."/>
            <person name="Jones V.A."/>
            <person name="Morieri G."/>
            <person name="Champion C."/>
            <person name="Hetherington A.J."/>
            <person name="Kelly S."/>
            <person name="Saint-Marcoux D."/>
            <person name="Proust H."/>
            <person name="Prescott H."/>
            <person name="Dolan L."/>
        </authorList>
    </citation>
    <scope>NUCLEOTIDE SEQUENCE [LARGE SCALE GENOMIC DNA]</scope>
    <source>
        <tissue evidence="9">Whole gametophyte</tissue>
    </source>
</reference>
<keyword evidence="8" id="KW-0472">Membrane</keyword>
<evidence type="ECO:0000256" key="3">
    <source>
        <dbReference type="ARBA" id="ARBA00022448"/>
    </source>
</evidence>